<dbReference type="SUPFAM" id="SSF52317">
    <property type="entry name" value="Class I glutamine amidotransferase-like"/>
    <property type="match status" value="1"/>
</dbReference>
<dbReference type="GO" id="GO:0005829">
    <property type="term" value="C:cytosol"/>
    <property type="evidence" value="ECO:0007669"/>
    <property type="project" value="TreeGrafter"/>
</dbReference>
<dbReference type="InterPro" id="IPR029062">
    <property type="entry name" value="Class_I_gatase-like"/>
</dbReference>
<accession>A0A094QC95</accession>
<comment type="caution">
    <text evidence="2">The sequence shown here is derived from an EMBL/GenBank/DDBJ whole genome shotgun (WGS) entry which is preliminary data.</text>
</comment>
<proteinExistence type="predicted"/>
<dbReference type="EMBL" id="JNSL01000016">
    <property type="protein sequence ID" value="KGA20992.1"/>
    <property type="molecule type" value="Genomic_DNA"/>
</dbReference>
<reference evidence="2" key="1">
    <citation type="submission" date="2014-06" db="EMBL/GenBank/DDBJ databases">
        <title>Key roles for freshwater Actinobacteria revealed by deep metagenomic sequencing.</title>
        <authorList>
            <person name="Ghai R."/>
            <person name="Mizuno C.M."/>
            <person name="Picazo A."/>
            <person name="Camacho A."/>
            <person name="Rodriguez-Valera F."/>
        </authorList>
    </citation>
    <scope>NUCLEOTIDE SEQUENCE</scope>
</reference>
<evidence type="ECO:0000259" key="1">
    <source>
        <dbReference type="Pfam" id="PF00117"/>
    </source>
</evidence>
<gene>
    <name evidence="2" type="ORF">GM51_4205</name>
</gene>
<dbReference type="CDD" id="cd01741">
    <property type="entry name" value="GATase1_1"/>
    <property type="match status" value="1"/>
</dbReference>
<protein>
    <submittedName>
        <fullName evidence="2">Aminotransferase</fullName>
    </submittedName>
</protein>
<keyword evidence="2" id="KW-0808">Transferase</keyword>
<dbReference type="Gene3D" id="3.40.50.880">
    <property type="match status" value="1"/>
</dbReference>
<organism evidence="2">
    <name type="scientific">freshwater metagenome</name>
    <dbReference type="NCBI Taxonomy" id="449393"/>
    <lineage>
        <taxon>unclassified sequences</taxon>
        <taxon>metagenomes</taxon>
        <taxon>ecological metagenomes</taxon>
    </lineage>
</organism>
<dbReference type="InterPro" id="IPR017926">
    <property type="entry name" value="GATASE"/>
</dbReference>
<dbReference type="InterPro" id="IPR044992">
    <property type="entry name" value="ChyE-like"/>
</dbReference>
<dbReference type="PANTHER" id="PTHR42695:SF5">
    <property type="entry name" value="GLUTAMINE AMIDOTRANSFERASE YLR126C-RELATED"/>
    <property type="match status" value="1"/>
</dbReference>
<dbReference type="GO" id="GO:0008483">
    <property type="term" value="F:transaminase activity"/>
    <property type="evidence" value="ECO:0007669"/>
    <property type="project" value="UniProtKB-KW"/>
</dbReference>
<feature type="domain" description="Glutamine amidotransferase" evidence="1">
    <location>
        <begin position="77"/>
        <end position="180"/>
    </location>
</feature>
<dbReference type="PROSITE" id="PS51273">
    <property type="entry name" value="GATASE_TYPE_1"/>
    <property type="match status" value="1"/>
</dbReference>
<dbReference type="AlphaFoldDB" id="A0A094QC95"/>
<dbReference type="PANTHER" id="PTHR42695">
    <property type="entry name" value="GLUTAMINE AMIDOTRANSFERASE YLR126C-RELATED"/>
    <property type="match status" value="1"/>
</dbReference>
<evidence type="ECO:0000313" key="2">
    <source>
        <dbReference type="EMBL" id="KGA20992.1"/>
    </source>
</evidence>
<dbReference type="Pfam" id="PF00117">
    <property type="entry name" value="GATase"/>
    <property type="match status" value="1"/>
</dbReference>
<name>A0A094QC95_9ZZZZ</name>
<keyword evidence="2" id="KW-0032">Aminotransferase</keyword>
<sequence length="235" mass="26156">MKVLIIEHDHVSPPGPVAERFRFHGFTVDQFLVVPADKFDEPNIEREFPILTDYDVVVPMGAPWGAWDDDRIGAWLNPELDFISEAIATDVPIFGICFGGQLLARALGGSVAPGPKPEIGWTVIHSDRPDLVPAGPWFQFHYDRWQLPAEALEIARNSAASQAFTYGRNLGVQFHPELTPEMLLGWLNNGGRDLVIKDGQDPDVLLAHTEAERDAAKERTNQLVDAFLRDVAKLI</sequence>